<feature type="transmembrane region" description="Helical" evidence="9">
    <location>
        <begin position="229"/>
        <end position="248"/>
    </location>
</feature>
<evidence type="ECO:0000256" key="6">
    <source>
        <dbReference type="ARBA" id="ARBA00022989"/>
    </source>
</evidence>
<sequence>MFKKMQNYFLPRMEYEEVTTNDTSENYNTIPTSQVYDNRTDVISQCNDESENETSIRMNAVNASREHFQLFKSEKFKAILAFLLLICSFILALVSLALTHDRLPDRKVYKPLPDIFLDNVENIDFFLNITEIQIMIIVNLCIVFIFFHKQRFVIAKRCFIILSILYFYRSITMYVTVLPISSNTYYCSPKSNATSNIDVAKRVISLLSGMGLSINNKQTFCDIPNRLKVLHIFAVINAISGITFLLIAHAHYTIDVIIAYYVTTRLFWTYHSLCQNSTNQLNRSYFNKEWWMILFNYFEKDSMRNYTNEFEVPWPMKLSYSSV</sequence>
<dbReference type="Proteomes" id="UP000183832">
    <property type="component" value="Unassembled WGS sequence"/>
</dbReference>
<dbReference type="EMBL" id="CVRI01000054">
    <property type="protein sequence ID" value="CRK99957.1"/>
    <property type="molecule type" value="Genomic_DNA"/>
</dbReference>
<dbReference type="GO" id="GO:0005789">
    <property type="term" value="C:endoplasmic reticulum membrane"/>
    <property type="evidence" value="ECO:0007669"/>
    <property type="project" value="TreeGrafter"/>
</dbReference>
<keyword evidence="12" id="KW-1185">Reference proteome</keyword>
<dbReference type="AlphaFoldDB" id="A0A1J1II77"/>
<evidence type="ECO:0000256" key="5">
    <source>
        <dbReference type="ARBA" id="ARBA00022919"/>
    </source>
</evidence>
<dbReference type="GO" id="GO:0047493">
    <property type="term" value="F:ceramide cholinephosphotransferase activity"/>
    <property type="evidence" value="ECO:0007669"/>
    <property type="project" value="TreeGrafter"/>
</dbReference>
<feature type="transmembrane region" description="Helical" evidence="9">
    <location>
        <begin position="159"/>
        <end position="180"/>
    </location>
</feature>
<proteinExistence type="inferred from homology"/>
<dbReference type="STRING" id="568069.A0A1J1II77"/>
<dbReference type="GO" id="GO:0005886">
    <property type="term" value="C:plasma membrane"/>
    <property type="evidence" value="ECO:0007669"/>
    <property type="project" value="TreeGrafter"/>
</dbReference>
<evidence type="ECO:0000313" key="11">
    <source>
        <dbReference type="EMBL" id="CRK99957.1"/>
    </source>
</evidence>
<dbReference type="GO" id="GO:0006686">
    <property type="term" value="P:sphingomyelin biosynthetic process"/>
    <property type="evidence" value="ECO:0007669"/>
    <property type="project" value="TreeGrafter"/>
</dbReference>
<protein>
    <submittedName>
        <fullName evidence="11">CLUMA_CG013254, isoform A</fullName>
    </submittedName>
</protein>
<dbReference type="OrthoDB" id="422827at2759"/>
<dbReference type="InterPro" id="IPR025749">
    <property type="entry name" value="Sphingomyelin_synth-like_dom"/>
</dbReference>
<comment type="subcellular location">
    <subcellularLocation>
        <location evidence="1">Membrane</location>
        <topology evidence="1">Multi-pass membrane protein</topology>
    </subcellularLocation>
</comment>
<keyword evidence="5" id="KW-0746">Sphingolipid metabolism</keyword>
<evidence type="ECO:0000256" key="7">
    <source>
        <dbReference type="ARBA" id="ARBA00023098"/>
    </source>
</evidence>
<name>A0A1J1II77_9DIPT</name>
<dbReference type="PANTHER" id="PTHR21290">
    <property type="entry name" value="SPHINGOMYELIN SYNTHETASE"/>
    <property type="match status" value="1"/>
</dbReference>
<evidence type="ECO:0000256" key="2">
    <source>
        <dbReference type="ARBA" id="ARBA00005441"/>
    </source>
</evidence>
<feature type="transmembrane region" description="Helical" evidence="9">
    <location>
        <begin position="78"/>
        <end position="98"/>
    </location>
</feature>
<feature type="domain" description="Sphingomyelin synthase-like" evidence="10">
    <location>
        <begin position="223"/>
        <end position="272"/>
    </location>
</feature>
<reference evidence="11 12" key="1">
    <citation type="submission" date="2015-04" db="EMBL/GenBank/DDBJ databases">
        <authorList>
            <person name="Syromyatnikov M.Y."/>
            <person name="Popov V.N."/>
        </authorList>
    </citation>
    <scope>NUCLEOTIDE SEQUENCE [LARGE SCALE GENOMIC DNA]</scope>
</reference>
<gene>
    <name evidence="11" type="ORF">CLUMA_CG013254</name>
</gene>
<evidence type="ECO:0000256" key="3">
    <source>
        <dbReference type="ARBA" id="ARBA00022679"/>
    </source>
</evidence>
<keyword evidence="3" id="KW-0808">Transferase</keyword>
<evidence type="ECO:0000313" key="12">
    <source>
        <dbReference type="Proteomes" id="UP000183832"/>
    </source>
</evidence>
<dbReference type="InterPro" id="IPR045221">
    <property type="entry name" value="Sphingomyelin_synth-like"/>
</dbReference>
<feature type="transmembrane region" description="Helical" evidence="9">
    <location>
        <begin position="125"/>
        <end position="147"/>
    </location>
</feature>
<evidence type="ECO:0000256" key="9">
    <source>
        <dbReference type="SAM" id="Phobius"/>
    </source>
</evidence>
<comment type="similarity">
    <text evidence="2">Belongs to the sphingomyelin synthase family.</text>
</comment>
<organism evidence="11 12">
    <name type="scientific">Clunio marinus</name>
    <dbReference type="NCBI Taxonomy" id="568069"/>
    <lineage>
        <taxon>Eukaryota</taxon>
        <taxon>Metazoa</taxon>
        <taxon>Ecdysozoa</taxon>
        <taxon>Arthropoda</taxon>
        <taxon>Hexapoda</taxon>
        <taxon>Insecta</taxon>
        <taxon>Pterygota</taxon>
        <taxon>Neoptera</taxon>
        <taxon>Endopterygota</taxon>
        <taxon>Diptera</taxon>
        <taxon>Nematocera</taxon>
        <taxon>Chironomoidea</taxon>
        <taxon>Chironomidae</taxon>
        <taxon>Clunio</taxon>
    </lineage>
</organism>
<evidence type="ECO:0000256" key="8">
    <source>
        <dbReference type="ARBA" id="ARBA00023136"/>
    </source>
</evidence>
<dbReference type="GO" id="GO:0046513">
    <property type="term" value="P:ceramide biosynthetic process"/>
    <property type="evidence" value="ECO:0007669"/>
    <property type="project" value="TreeGrafter"/>
</dbReference>
<dbReference type="PANTHER" id="PTHR21290:SF27">
    <property type="entry name" value="PHOSPHATIDYLCHOLINE:CERAMIDE CHOLINEPHOSPHOTRANSFERASE 1"/>
    <property type="match status" value="1"/>
</dbReference>
<keyword evidence="7" id="KW-0443">Lipid metabolism</keyword>
<dbReference type="GO" id="GO:0000139">
    <property type="term" value="C:Golgi membrane"/>
    <property type="evidence" value="ECO:0007669"/>
    <property type="project" value="TreeGrafter"/>
</dbReference>
<keyword evidence="4 9" id="KW-0812">Transmembrane</keyword>
<accession>A0A1J1II77</accession>
<keyword evidence="6 9" id="KW-1133">Transmembrane helix</keyword>
<dbReference type="Pfam" id="PF14360">
    <property type="entry name" value="PAP2_C"/>
    <property type="match status" value="1"/>
</dbReference>
<evidence type="ECO:0000259" key="10">
    <source>
        <dbReference type="Pfam" id="PF14360"/>
    </source>
</evidence>
<keyword evidence="8 9" id="KW-0472">Membrane</keyword>
<dbReference type="GO" id="GO:0033188">
    <property type="term" value="F:sphingomyelin synthase activity"/>
    <property type="evidence" value="ECO:0007669"/>
    <property type="project" value="TreeGrafter"/>
</dbReference>
<evidence type="ECO:0000256" key="4">
    <source>
        <dbReference type="ARBA" id="ARBA00022692"/>
    </source>
</evidence>
<evidence type="ECO:0000256" key="1">
    <source>
        <dbReference type="ARBA" id="ARBA00004141"/>
    </source>
</evidence>